<protein>
    <recommendedName>
        <fullName evidence="9">RING-type domain-containing protein</fullName>
    </recommendedName>
</protein>
<dbReference type="Proteomes" id="UP001365542">
    <property type="component" value="Unassembled WGS sequence"/>
</dbReference>
<evidence type="ECO:0000259" key="9">
    <source>
        <dbReference type="PROSITE" id="PS51873"/>
    </source>
</evidence>
<reference evidence="10 11" key="1">
    <citation type="submission" date="2019-10" db="EMBL/GenBank/DDBJ databases">
        <authorList>
            <person name="Palmer J.M."/>
        </authorList>
    </citation>
    <scope>NUCLEOTIDE SEQUENCE [LARGE SCALE GENOMIC DNA]</scope>
    <source>
        <strain evidence="10 11">TWF694</strain>
    </source>
</reference>
<dbReference type="CDD" id="cd20353">
    <property type="entry name" value="Rcat_RBR_RNF216"/>
    <property type="match status" value="1"/>
</dbReference>
<keyword evidence="6" id="KW-0833">Ubl conjugation pathway</keyword>
<dbReference type="CDD" id="cd16630">
    <property type="entry name" value="RING-HC_RBR_RNF216"/>
    <property type="match status" value="1"/>
</dbReference>
<feature type="domain" description="RING-type" evidence="9">
    <location>
        <begin position="279"/>
        <end position="498"/>
    </location>
</feature>
<dbReference type="InterPro" id="IPR047544">
    <property type="entry name" value="RING-HC_RBR_RNF216"/>
</dbReference>
<dbReference type="InterPro" id="IPR047546">
    <property type="entry name" value="Rcat_RBR_RNF216"/>
</dbReference>
<keyword evidence="7" id="KW-0862">Zinc</keyword>
<dbReference type="SUPFAM" id="SSF57850">
    <property type="entry name" value="RING/U-box"/>
    <property type="match status" value="2"/>
</dbReference>
<evidence type="ECO:0000256" key="6">
    <source>
        <dbReference type="ARBA" id="ARBA00022786"/>
    </source>
</evidence>
<evidence type="ECO:0000313" key="11">
    <source>
        <dbReference type="Proteomes" id="UP001365542"/>
    </source>
</evidence>
<comment type="caution">
    <text evidence="10">The sequence shown here is derived from an EMBL/GenBank/DDBJ whole genome shotgun (WGS) entry which is preliminary data.</text>
</comment>
<keyword evidence="3" id="KW-0479">Metal-binding</keyword>
<keyword evidence="4" id="KW-0677">Repeat</keyword>
<dbReference type="AlphaFoldDB" id="A0AAV9XEM7"/>
<accession>A0AAV9XEM7</accession>
<dbReference type="Pfam" id="PF26200">
    <property type="entry name" value="Rcat_RNF216"/>
    <property type="match status" value="1"/>
</dbReference>
<feature type="region of interest" description="Disordered" evidence="8">
    <location>
        <begin position="120"/>
        <end position="146"/>
    </location>
</feature>
<dbReference type="PANTHER" id="PTHR22770:SF47">
    <property type="entry name" value="E3 UBIQUITIN-PROTEIN LIGASE RNF216"/>
    <property type="match status" value="1"/>
</dbReference>
<name>A0AAV9XEM7_9PEZI</name>
<sequence>MASTRRIKEVIVIPSSSPSPVLLPSGSKDAHIFDGSLDGPDVGLALPEPPQYEIEMQDLSSPEEDASFFSLDATIASILLLFPDIEPDHVKGLYETNISEQGPNITEFLANQLIESNGHYPKVKRGERSAKRKRERSPSEMTEQELDEKYASKNRLPPSIHYSVLSRKLLRNSFIWIPAAYINAVFNREIYLFPAYKALANDNVNYDFALREQPLFRKLARSRPKREVPQHVMDLDAAEMEPEDHANLKDELAAAVRLFGKMTGRGGEAPGRAVLASEELFECQCCFSEVGSAQLTQCVDGHLFCLDCGKRNASNEIGKQKYKLLCMDSSGCRKEFPAEEVKKFCDEKMLETLERLEQRDILRKAEIEGLSECPFCDFAAIVPPVEIDREFRCQDPDCMTISCRLCNKATHVPLTCEENAKEENQNLRRNVEEAMTEALLRKCGKCGLPYVKESGCNKIICTRCSSMNCYLCSKVIKDYKHFNDPNRGGKVGNCLLFDNTEERHHNEVQAAEQAAIAKIRAENPEITEEEMRIQLSQVVLEGERRKIEDGNRRFGIGGGPPGLLIHPPRPIAIPIQPNLPQGAAQWPNPQLQPLIQPIPQVFYHPAQMPAQPMMQMMPGVAVPPFPGIPNGPPGFPHMLRNPMIQAPIQVPQMPILGNPVPFMGGPANMAQNINQMNQQPLNLFQRVQRVANLIPRPLGFQQPQGVPAMAPVPIVPNIPNQMPYPIYNQPIAVQNPIPQVPAPENPGFIQRNFNLGGNRLVRGRQPVRVPAASGSNHRPLAVLNDNNARLALEPPPDAAANIKPVPVSPIRHNRPAKIAKKR</sequence>
<evidence type="ECO:0000256" key="8">
    <source>
        <dbReference type="SAM" id="MobiDB-lite"/>
    </source>
</evidence>
<dbReference type="InterPro" id="IPR044066">
    <property type="entry name" value="TRIAD_supradom"/>
</dbReference>
<dbReference type="CDD" id="cd20339">
    <property type="entry name" value="BRcat_RBR_RNF216"/>
    <property type="match status" value="1"/>
</dbReference>
<evidence type="ECO:0000313" key="10">
    <source>
        <dbReference type="EMBL" id="KAK6540391.1"/>
    </source>
</evidence>
<keyword evidence="5" id="KW-0863">Zinc-finger</keyword>
<proteinExistence type="predicted"/>
<comment type="pathway">
    <text evidence="1">Protein modification; protein ubiquitination.</text>
</comment>
<dbReference type="GO" id="GO:0016740">
    <property type="term" value="F:transferase activity"/>
    <property type="evidence" value="ECO:0007669"/>
    <property type="project" value="UniProtKB-KW"/>
</dbReference>
<dbReference type="EMBL" id="JAVHJO010000005">
    <property type="protein sequence ID" value="KAK6540391.1"/>
    <property type="molecule type" value="Genomic_DNA"/>
</dbReference>
<feature type="compositionally biased region" description="Basic residues" evidence="8">
    <location>
        <begin position="811"/>
        <end position="822"/>
    </location>
</feature>
<gene>
    <name evidence="10" type="ORF">TWF694_009190</name>
</gene>
<evidence type="ECO:0000256" key="4">
    <source>
        <dbReference type="ARBA" id="ARBA00022737"/>
    </source>
</evidence>
<dbReference type="GO" id="GO:0008270">
    <property type="term" value="F:zinc ion binding"/>
    <property type="evidence" value="ECO:0007669"/>
    <property type="project" value="UniProtKB-KW"/>
</dbReference>
<keyword evidence="11" id="KW-1185">Reference proteome</keyword>
<dbReference type="PROSITE" id="PS51873">
    <property type="entry name" value="TRIAD"/>
    <property type="match status" value="1"/>
</dbReference>
<evidence type="ECO:0000256" key="5">
    <source>
        <dbReference type="ARBA" id="ARBA00022771"/>
    </source>
</evidence>
<dbReference type="PANTHER" id="PTHR22770">
    <property type="entry name" value="UBIQUITIN CONJUGATING ENZYME 7 INTERACTING PROTEIN-RELATED"/>
    <property type="match status" value="1"/>
</dbReference>
<organism evidence="10 11">
    <name type="scientific">Orbilia ellipsospora</name>
    <dbReference type="NCBI Taxonomy" id="2528407"/>
    <lineage>
        <taxon>Eukaryota</taxon>
        <taxon>Fungi</taxon>
        <taxon>Dikarya</taxon>
        <taxon>Ascomycota</taxon>
        <taxon>Pezizomycotina</taxon>
        <taxon>Orbiliomycetes</taxon>
        <taxon>Orbiliales</taxon>
        <taxon>Orbiliaceae</taxon>
        <taxon>Orbilia</taxon>
    </lineage>
</organism>
<feature type="region of interest" description="Disordered" evidence="8">
    <location>
        <begin position="799"/>
        <end position="822"/>
    </location>
</feature>
<dbReference type="InterPro" id="IPR047545">
    <property type="entry name" value="BRcat_RBR_RNF216"/>
</dbReference>
<evidence type="ECO:0000256" key="3">
    <source>
        <dbReference type="ARBA" id="ARBA00022723"/>
    </source>
</evidence>
<evidence type="ECO:0000256" key="2">
    <source>
        <dbReference type="ARBA" id="ARBA00022679"/>
    </source>
</evidence>
<dbReference type="Gene3D" id="1.20.120.1750">
    <property type="match status" value="1"/>
</dbReference>
<evidence type="ECO:0000256" key="7">
    <source>
        <dbReference type="ARBA" id="ARBA00022833"/>
    </source>
</evidence>
<dbReference type="InterPro" id="IPR051628">
    <property type="entry name" value="LUBAC_E3_Ligases"/>
</dbReference>
<evidence type="ECO:0000256" key="1">
    <source>
        <dbReference type="ARBA" id="ARBA00004906"/>
    </source>
</evidence>
<keyword evidence="2" id="KW-0808">Transferase</keyword>